<feature type="compositionally biased region" description="Polar residues" evidence="2">
    <location>
        <begin position="1"/>
        <end position="12"/>
    </location>
</feature>
<dbReference type="AlphaFoldDB" id="A0A9D4KFF0"/>
<dbReference type="Proteomes" id="UP000828390">
    <property type="component" value="Unassembled WGS sequence"/>
</dbReference>
<evidence type="ECO:0000313" key="4">
    <source>
        <dbReference type="Proteomes" id="UP000828390"/>
    </source>
</evidence>
<reference evidence="3" key="2">
    <citation type="submission" date="2020-11" db="EMBL/GenBank/DDBJ databases">
        <authorList>
            <person name="McCartney M.A."/>
            <person name="Auch B."/>
            <person name="Kono T."/>
            <person name="Mallez S."/>
            <person name="Becker A."/>
            <person name="Gohl D.M."/>
            <person name="Silverstein K.A.T."/>
            <person name="Koren S."/>
            <person name="Bechman K.B."/>
            <person name="Herman A."/>
            <person name="Abrahante J.E."/>
            <person name="Garbe J."/>
        </authorList>
    </citation>
    <scope>NUCLEOTIDE SEQUENCE</scope>
    <source>
        <strain evidence="3">Duluth1</strain>
        <tissue evidence="3">Whole animal</tissue>
    </source>
</reference>
<feature type="region of interest" description="Disordered" evidence="2">
    <location>
        <begin position="1"/>
        <end position="52"/>
    </location>
</feature>
<keyword evidence="4" id="KW-1185">Reference proteome</keyword>
<dbReference type="EMBL" id="JAIWYP010000004">
    <property type="protein sequence ID" value="KAH3838895.1"/>
    <property type="molecule type" value="Genomic_DNA"/>
</dbReference>
<comment type="caution">
    <text evidence="3">The sequence shown here is derived from an EMBL/GenBank/DDBJ whole genome shotgun (WGS) entry which is preliminary data.</text>
</comment>
<evidence type="ECO:0000313" key="3">
    <source>
        <dbReference type="EMBL" id="KAH3838895.1"/>
    </source>
</evidence>
<reference evidence="3" key="1">
    <citation type="journal article" date="2019" name="bioRxiv">
        <title>The Genome of the Zebra Mussel, Dreissena polymorpha: A Resource for Invasive Species Research.</title>
        <authorList>
            <person name="McCartney M.A."/>
            <person name="Auch B."/>
            <person name="Kono T."/>
            <person name="Mallez S."/>
            <person name="Zhang Y."/>
            <person name="Obille A."/>
            <person name="Becker A."/>
            <person name="Abrahante J.E."/>
            <person name="Garbe J."/>
            <person name="Badalamenti J.P."/>
            <person name="Herman A."/>
            <person name="Mangelson H."/>
            <person name="Liachko I."/>
            <person name="Sullivan S."/>
            <person name="Sone E.D."/>
            <person name="Koren S."/>
            <person name="Silverstein K.A.T."/>
            <person name="Beckman K.B."/>
            <person name="Gohl D.M."/>
        </authorList>
    </citation>
    <scope>NUCLEOTIDE SEQUENCE</scope>
    <source>
        <strain evidence="3">Duluth1</strain>
        <tissue evidence="3">Whole animal</tissue>
    </source>
</reference>
<name>A0A9D4KFF0_DREPO</name>
<feature type="coiled-coil region" evidence="1">
    <location>
        <begin position="192"/>
        <end position="219"/>
    </location>
</feature>
<proteinExistence type="predicted"/>
<accession>A0A9D4KFF0</accession>
<keyword evidence="1" id="KW-0175">Coiled coil</keyword>
<sequence length="274" mass="30459">MSANKQSANNKPNNKKRTKDEASPGSISDQPDKCSRASNQSPTQLSSVPEVPSTPVYQAAGPYFPPHLQYVVQHHQQGIVPGYGVASPIPLSTSTSGSPVASHPTAANDSNFLTILHKLESIECKLVKLDQIESDVGKISKNVTRVEARMCIMETNFSKLETNFNDIETSRQFDSQECHDLKVKLSEFKGKLSTELAQMATLETEILNLKSNNVSLSNDLLDLKSRSMRDNLLFFNSITSYYFRDHMGTIYCSLILKKKHHLKAEKLKNVSINS</sequence>
<organism evidence="3 4">
    <name type="scientific">Dreissena polymorpha</name>
    <name type="common">Zebra mussel</name>
    <name type="synonym">Mytilus polymorpha</name>
    <dbReference type="NCBI Taxonomy" id="45954"/>
    <lineage>
        <taxon>Eukaryota</taxon>
        <taxon>Metazoa</taxon>
        <taxon>Spiralia</taxon>
        <taxon>Lophotrochozoa</taxon>
        <taxon>Mollusca</taxon>
        <taxon>Bivalvia</taxon>
        <taxon>Autobranchia</taxon>
        <taxon>Heteroconchia</taxon>
        <taxon>Euheterodonta</taxon>
        <taxon>Imparidentia</taxon>
        <taxon>Neoheterodontei</taxon>
        <taxon>Myida</taxon>
        <taxon>Dreissenoidea</taxon>
        <taxon>Dreissenidae</taxon>
        <taxon>Dreissena</taxon>
    </lineage>
</organism>
<evidence type="ECO:0000256" key="2">
    <source>
        <dbReference type="SAM" id="MobiDB-lite"/>
    </source>
</evidence>
<evidence type="ECO:0000256" key="1">
    <source>
        <dbReference type="SAM" id="Coils"/>
    </source>
</evidence>
<gene>
    <name evidence="3" type="ORF">DPMN_112312</name>
</gene>
<feature type="compositionally biased region" description="Polar residues" evidence="2">
    <location>
        <begin position="36"/>
        <end position="47"/>
    </location>
</feature>
<protein>
    <submittedName>
        <fullName evidence="3">Uncharacterized protein</fullName>
    </submittedName>
</protein>